<dbReference type="InterPro" id="IPR054156">
    <property type="entry name" value="YxaF_TetR_C"/>
</dbReference>
<dbReference type="Proteomes" id="UP001589693">
    <property type="component" value="Unassembled WGS sequence"/>
</dbReference>
<dbReference type="Pfam" id="PF21993">
    <property type="entry name" value="TetR_C_13_2"/>
    <property type="match status" value="1"/>
</dbReference>
<dbReference type="SUPFAM" id="SSF48498">
    <property type="entry name" value="Tetracyclin repressor-like, C-terminal domain"/>
    <property type="match status" value="1"/>
</dbReference>
<feature type="DNA-binding region" description="H-T-H motif" evidence="4">
    <location>
        <begin position="36"/>
        <end position="55"/>
    </location>
</feature>
<evidence type="ECO:0000313" key="7">
    <source>
        <dbReference type="Proteomes" id="UP001589693"/>
    </source>
</evidence>
<dbReference type="PROSITE" id="PS50977">
    <property type="entry name" value="HTH_TETR_2"/>
    <property type="match status" value="1"/>
</dbReference>
<dbReference type="InterPro" id="IPR023772">
    <property type="entry name" value="DNA-bd_HTH_TetR-type_CS"/>
</dbReference>
<dbReference type="PROSITE" id="PS01081">
    <property type="entry name" value="HTH_TETR_1"/>
    <property type="match status" value="1"/>
</dbReference>
<dbReference type="Gene3D" id="1.10.357.10">
    <property type="entry name" value="Tetracycline Repressor, domain 2"/>
    <property type="match status" value="1"/>
</dbReference>
<dbReference type="PANTHER" id="PTHR47506">
    <property type="entry name" value="TRANSCRIPTIONAL REGULATORY PROTEIN"/>
    <property type="match status" value="1"/>
</dbReference>
<keyword evidence="7" id="KW-1185">Reference proteome</keyword>
<keyword evidence="1" id="KW-0805">Transcription regulation</keyword>
<dbReference type="InterPro" id="IPR009057">
    <property type="entry name" value="Homeodomain-like_sf"/>
</dbReference>
<evidence type="ECO:0000256" key="4">
    <source>
        <dbReference type="PROSITE-ProRule" id="PRU00335"/>
    </source>
</evidence>
<dbReference type="InterPro" id="IPR001647">
    <property type="entry name" value="HTH_TetR"/>
</dbReference>
<comment type="caution">
    <text evidence="6">The sequence shown here is derived from an EMBL/GenBank/DDBJ whole genome shotgun (WGS) entry which is preliminary data.</text>
</comment>
<dbReference type="RefSeq" id="WP_377862473.1">
    <property type="nucleotide sequence ID" value="NZ_JBHLZU010000036.1"/>
</dbReference>
<evidence type="ECO:0000256" key="1">
    <source>
        <dbReference type="ARBA" id="ARBA00023015"/>
    </source>
</evidence>
<evidence type="ECO:0000259" key="5">
    <source>
        <dbReference type="PROSITE" id="PS50977"/>
    </source>
</evidence>
<proteinExistence type="predicted"/>
<dbReference type="Pfam" id="PF00440">
    <property type="entry name" value="TetR_N"/>
    <property type="match status" value="1"/>
</dbReference>
<protein>
    <submittedName>
        <fullName evidence="6">TetR/AcrR family transcriptional regulator</fullName>
    </submittedName>
</protein>
<dbReference type="EMBL" id="JBHLZU010000036">
    <property type="protein sequence ID" value="MFB9909566.1"/>
    <property type="molecule type" value="Genomic_DNA"/>
</dbReference>
<keyword evidence="3" id="KW-0804">Transcription</keyword>
<gene>
    <name evidence="6" type="ORF">ACFFQA_37005</name>
</gene>
<sequence>MTASRTGPGRPREFDEDAVLDAVGEAFLLRGYHATSLTDLTTATGLHRGSLYGAFGDKHSLFLAVLRRHARLAIDALEADLAGAATPLEGIHAVLTRQARKALQQKGKCRGCLLANTTLEMLPGDEQVAGVIAAHHRWREDRLTEVLELARASGQSTAAPSRAFARFTCAVVEGLWQLGRTASDPRQLTEVVDATMRALR</sequence>
<name>A0ABV6A8V3_9PSEU</name>
<feature type="domain" description="HTH tetR-type" evidence="5">
    <location>
        <begin position="13"/>
        <end position="73"/>
    </location>
</feature>
<keyword evidence="2 4" id="KW-0238">DNA-binding</keyword>
<organism evidence="6 7">
    <name type="scientific">Allokutzneria oryzae</name>
    <dbReference type="NCBI Taxonomy" id="1378989"/>
    <lineage>
        <taxon>Bacteria</taxon>
        <taxon>Bacillati</taxon>
        <taxon>Actinomycetota</taxon>
        <taxon>Actinomycetes</taxon>
        <taxon>Pseudonocardiales</taxon>
        <taxon>Pseudonocardiaceae</taxon>
        <taxon>Allokutzneria</taxon>
    </lineage>
</organism>
<accession>A0ABV6A8V3</accession>
<evidence type="ECO:0000256" key="3">
    <source>
        <dbReference type="ARBA" id="ARBA00023163"/>
    </source>
</evidence>
<dbReference type="PANTHER" id="PTHR47506:SF10">
    <property type="entry name" value="TRANSCRIPTIONAL REGULATORY PROTEIN"/>
    <property type="match status" value="1"/>
</dbReference>
<dbReference type="Gene3D" id="1.10.10.60">
    <property type="entry name" value="Homeodomain-like"/>
    <property type="match status" value="1"/>
</dbReference>
<evidence type="ECO:0000256" key="2">
    <source>
        <dbReference type="ARBA" id="ARBA00023125"/>
    </source>
</evidence>
<dbReference type="InterPro" id="IPR036271">
    <property type="entry name" value="Tet_transcr_reg_TetR-rel_C_sf"/>
</dbReference>
<evidence type="ECO:0000313" key="6">
    <source>
        <dbReference type="EMBL" id="MFB9909566.1"/>
    </source>
</evidence>
<dbReference type="SUPFAM" id="SSF46689">
    <property type="entry name" value="Homeodomain-like"/>
    <property type="match status" value="1"/>
</dbReference>
<reference evidence="6 7" key="1">
    <citation type="submission" date="2024-09" db="EMBL/GenBank/DDBJ databases">
        <authorList>
            <person name="Sun Q."/>
            <person name="Mori K."/>
        </authorList>
    </citation>
    <scope>NUCLEOTIDE SEQUENCE [LARGE SCALE GENOMIC DNA]</scope>
    <source>
        <strain evidence="6 7">TBRC 7907</strain>
    </source>
</reference>